<keyword evidence="4" id="KW-1185">Reference proteome</keyword>
<dbReference type="KEGG" id="mgik:GO620_013800"/>
<dbReference type="RefSeq" id="WP_157526988.1">
    <property type="nucleotide sequence ID" value="NZ_CP066775.1"/>
</dbReference>
<dbReference type="EMBL" id="CP066775">
    <property type="protein sequence ID" value="QQL49236.1"/>
    <property type="molecule type" value="Genomic_DNA"/>
</dbReference>
<keyword evidence="1" id="KW-0812">Transmembrane</keyword>
<accession>A0A6I4I2V9</accession>
<feature type="domain" description="DUF418" evidence="2">
    <location>
        <begin position="225"/>
        <end position="381"/>
    </location>
</feature>
<feature type="transmembrane region" description="Helical" evidence="1">
    <location>
        <begin position="341"/>
        <end position="362"/>
    </location>
</feature>
<organism evidence="3 4">
    <name type="scientific">Mucilaginibacter ginkgonis</name>
    <dbReference type="NCBI Taxonomy" id="2682091"/>
    <lineage>
        <taxon>Bacteria</taxon>
        <taxon>Pseudomonadati</taxon>
        <taxon>Bacteroidota</taxon>
        <taxon>Sphingobacteriia</taxon>
        <taxon>Sphingobacteriales</taxon>
        <taxon>Sphingobacteriaceae</taxon>
        <taxon>Mucilaginibacter</taxon>
    </lineage>
</organism>
<reference evidence="3 4" key="1">
    <citation type="submission" date="2020-12" db="EMBL/GenBank/DDBJ databases">
        <title>HMF7856_wgs.fasta genome submission.</title>
        <authorList>
            <person name="Kang H."/>
            <person name="Kim H."/>
            <person name="Joh K."/>
        </authorList>
    </citation>
    <scope>NUCLEOTIDE SEQUENCE [LARGE SCALE GENOMIC DNA]</scope>
    <source>
        <strain evidence="3 4">HMF7856</strain>
    </source>
</reference>
<keyword evidence="1" id="KW-1133">Transmembrane helix</keyword>
<feature type="transmembrane region" description="Helical" evidence="1">
    <location>
        <begin position="242"/>
        <end position="261"/>
    </location>
</feature>
<dbReference type="PANTHER" id="PTHR30590">
    <property type="entry name" value="INNER MEMBRANE PROTEIN"/>
    <property type="match status" value="1"/>
</dbReference>
<evidence type="ECO:0000259" key="2">
    <source>
        <dbReference type="Pfam" id="PF04235"/>
    </source>
</evidence>
<name>A0A6I4I2V9_9SPHI</name>
<sequence length="393" mass="44849">MKEQAAAPIRSSNRVAIIDILRGWAILGVVLGNYTDYSFMGKEVKIKPDVASTILEGIDQYVFAAKSWTLLSVLFGYGFAVVIANVTAKGKSPVAFFIKRMFWLLVIAFVNSAFWFGDILKDYAVLGLLLLLFYKASAKTAFYSGLVLLISIPLVGVFVANQFPSDYYGAGLKHVLPLYYSHNWADMFKMNLLGTWYLEVLLPGYAITVHVMMFACMLFGFSAQRINLFSRLPEFKKPIKQTFWISLAAATLINLIILVVINNNRPVFKYFKPRYWAVFATMIVILSGICWLYINNRLRGFFAGMQAVGKMTLTNYMTQNIIAVFIFLNVGFGLFNTQPYWIYIAIAISVFAIQIPLSILWLKHFNYGPVEWIWRQLTYGKRLPLKREKTEEL</sequence>
<evidence type="ECO:0000313" key="3">
    <source>
        <dbReference type="EMBL" id="QQL49236.1"/>
    </source>
</evidence>
<feature type="transmembrane region" description="Helical" evidence="1">
    <location>
        <begin position="273"/>
        <end position="294"/>
    </location>
</feature>
<evidence type="ECO:0000313" key="4">
    <source>
        <dbReference type="Proteomes" id="UP000429232"/>
    </source>
</evidence>
<dbReference type="Pfam" id="PF04235">
    <property type="entry name" value="DUF418"/>
    <property type="match status" value="1"/>
</dbReference>
<dbReference type="InterPro" id="IPR052529">
    <property type="entry name" value="Bact_Transport_Assoc"/>
</dbReference>
<feature type="transmembrane region" description="Helical" evidence="1">
    <location>
        <begin position="315"/>
        <end position="335"/>
    </location>
</feature>
<dbReference type="InterPro" id="IPR007349">
    <property type="entry name" value="DUF418"/>
</dbReference>
<gene>
    <name evidence="3" type="ORF">GO620_013800</name>
</gene>
<dbReference type="PANTHER" id="PTHR30590:SF3">
    <property type="entry name" value="HYPOTHETICAL MEMBRANE SPANNING PROTEIN"/>
    <property type="match status" value="1"/>
</dbReference>
<proteinExistence type="predicted"/>
<dbReference type="Proteomes" id="UP000429232">
    <property type="component" value="Chromosome"/>
</dbReference>
<protein>
    <submittedName>
        <fullName evidence="3">DUF418 domain-containing protein</fullName>
    </submittedName>
</protein>
<feature type="transmembrane region" description="Helical" evidence="1">
    <location>
        <begin position="196"/>
        <end position="221"/>
    </location>
</feature>
<feature type="transmembrane region" description="Helical" evidence="1">
    <location>
        <begin position="145"/>
        <end position="163"/>
    </location>
</feature>
<feature type="transmembrane region" description="Helical" evidence="1">
    <location>
        <begin position="68"/>
        <end position="88"/>
    </location>
</feature>
<feature type="transmembrane region" description="Helical" evidence="1">
    <location>
        <begin position="123"/>
        <end position="138"/>
    </location>
</feature>
<evidence type="ECO:0000256" key="1">
    <source>
        <dbReference type="SAM" id="Phobius"/>
    </source>
</evidence>
<dbReference type="AlphaFoldDB" id="A0A6I4I2V9"/>
<keyword evidence="1" id="KW-0472">Membrane</keyword>